<sequence length="139" mass="14965">MTTPDDDWRSRRREAADAHEAALRARRQAESARARELIARFVADAAERGVAPVPLHAQGYGGRGRYRTPLAGWYLRKDRTVAVGTDGGFYVLTVPPSLAARLRGVRPEPQDPPLVLGAGGKDGESLDLPIALARALGDA</sequence>
<accession>A0A511FEQ3</accession>
<name>A0A511FEQ3_9CELL</name>
<proteinExistence type="predicted"/>
<dbReference type="Proteomes" id="UP000321723">
    <property type="component" value="Unassembled WGS sequence"/>
</dbReference>
<evidence type="ECO:0000313" key="5">
    <source>
        <dbReference type="Proteomes" id="UP000564629"/>
    </source>
</evidence>
<dbReference type="OrthoDB" id="3254362at2"/>
<dbReference type="EMBL" id="JACHDN010000001">
    <property type="protein sequence ID" value="MBB5471716.1"/>
    <property type="molecule type" value="Genomic_DNA"/>
</dbReference>
<keyword evidence="4" id="KW-1185">Reference proteome</keyword>
<organism evidence="2 4">
    <name type="scientific">Cellulomonas hominis</name>
    <dbReference type="NCBI Taxonomy" id="156981"/>
    <lineage>
        <taxon>Bacteria</taxon>
        <taxon>Bacillati</taxon>
        <taxon>Actinomycetota</taxon>
        <taxon>Actinomycetes</taxon>
        <taxon>Micrococcales</taxon>
        <taxon>Cellulomonadaceae</taxon>
        <taxon>Cellulomonas</taxon>
    </lineage>
</organism>
<dbReference type="AlphaFoldDB" id="A0A511FEQ3"/>
<evidence type="ECO:0000256" key="1">
    <source>
        <dbReference type="SAM" id="MobiDB-lite"/>
    </source>
</evidence>
<reference evidence="2 4" key="1">
    <citation type="submission" date="2019-07" db="EMBL/GenBank/DDBJ databases">
        <title>Whole genome shotgun sequence of Cellulomonas hominis NBRC 16055.</title>
        <authorList>
            <person name="Hosoyama A."/>
            <person name="Uohara A."/>
            <person name="Ohji S."/>
            <person name="Ichikawa N."/>
        </authorList>
    </citation>
    <scope>NUCLEOTIDE SEQUENCE [LARGE SCALE GENOMIC DNA]</scope>
    <source>
        <strain evidence="2 4">NBRC 16055</strain>
    </source>
</reference>
<gene>
    <name evidence="2" type="ORF">CHO01_28460</name>
    <name evidence="3" type="ORF">HNR08_000452</name>
</gene>
<protein>
    <submittedName>
        <fullName evidence="2">Uncharacterized protein</fullName>
    </submittedName>
</protein>
<dbReference type="RefSeq" id="WP_146839091.1">
    <property type="nucleotide sequence ID" value="NZ_BJVQ01000046.1"/>
</dbReference>
<reference evidence="3 5" key="2">
    <citation type="submission" date="2020-08" db="EMBL/GenBank/DDBJ databases">
        <title>Sequencing the genomes of 1000 actinobacteria strains.</title>
        <authorList>
            <person name="Klenk H.-P."/>
        </authorList>
    </citation>
    <scope>NUCLEOTIDE SEQUENCE [LARGE SCALE GENOMIC DNA]</scope>
    <source>
        <strain evidence="3 5">DSM 9581</strain>
    </source>
</reference>
<dbReference type="EMBL" id="BJVQ01000046">
    <property type="protein sequence ID" value="GEL47730.1"/>
    <property type="molecule type" value="Genomic_DNA"/>
</dbReference>
<evidence type="ECO:0000313" key="4">
    <source>
        <dbReference type="Proteomes" id="UP000321723"/>
    </source>
</evidence>
<evidence type="ECO:0000313" key="3">
    <source>
        <dbReference type="EMBL" id="MBB5471716.1"/>
    </source>
</evidence>
<feature type="region of interest" description="Disordered" evidence="1">
    <location>
        <begin position="1"/>
        <end position="27"/>
    </location>
</feature>
<evidence type="ECO:0000313" key="2">
    <source>
        <dbReference type="EMBL" id="GEL47730.1"/>
    </source>
</evidence>
<comment type="caution">
    <text evidence="2">The sequence shown here is derived from an EMBL/GenBank/DDBJ whole genome shotgun (WGS) entry which is preliminary data.</text>
</comment>
<dbReference type="Proteomes" id="UP000564629">
    <property type="component" value="Unassembled WGS sequence"/>
</dbReference>